<proteinExistence type="predicted"/>
<protein>
    <submittedName>
        <fullName evidence="2">Uncharacterized protein</fullName>
    </submittedName>
</protein>
<sequence>MSTEDGGEELCCEERSETPESTAQHGTYKLSPDEAREALFACQRRSRGERLLQVREQETLHAAKTAGEYRQRRKRESLKLLQKLKDAWQEEQEIRKSVLEFDYFHSCRGIGQSHVIAQHLIERSEALAERKAKEAQLNEIIGNRRFRRAMKEERVGKFEASREKILAECRRDVFKEVSETERRRARSHAYRNKSKSKETEKEEKPKDSCHEVAPERVLKDRAGREKATTASGETEAQVNAWEAAAVHVEFVEKERERKVMLEEFWKRREVERSRNPNNVSL</sequence>
<evidence type="ECO:0000256" key="1">
    <source>
        <dbReference type="SAM" id="MobiDB-lite"/>
    </source>
</evidence>
<reference evidence="2 3" key="1">
    <citation type="submission" date="2024-09" db="EMBL/GenBank/DDBJ databases">
        <title>Chromosome-scale assembly of Riccia sorocarpa.</title>
        <authorList>
            <person name="Paukszto L."/>
        </authorList>
    </citation>
    <scope>NUCLEOTIDE SEQUENCE [LARGE SCALE GENOMIC DNA]</scope>
    <source>
        <strain evidence="2">LP-2024</strain>
        <tissue evidence="2">Aerial parts of the thallus</tissue>
    </source>
</reference>
<feature type="compositionally biased region" description="Polar residues" evidence="1">
    <location>
        <begin position="228"/>
        <end position="237"/>
    </location>
</feature>
<gene>
    <name evidence="2" type="ORF">R1sor_019394</name>
</gene>
<feature type="compositionally biased region" description="Basic residues" evidence="1">
    <location>
        <begin position="183"/>
        <end position="194"/>
    </location>
</feature>
<accession>A0ABD3ICJ2</accession>
<keyword evidence="3" id="KW-1185">Reference proteome</keyword>
<comment type="caution">
    <text evidence="2">The sequence shown here is derived from an EMBL/GenBank/DDBJ whole genome shotgun (WGS) entry which is preliminary data.</text>
</comment>
<feature type="region of interest" description="Disordered" evidence="1">
    <location>
        <begin position="182"/>
        <end position="237"/>
    </location>
</feature>
<evidence type="ECO:0000313" key="2">
    <source>
        <dbReference type="EMBL" id="KAL3701372.1"/>
    </source>
</evidence>
<dbReference type="Proteomes" id="UP001633002">
    <property type="component" value="Unassembled WGS sequence"/>
</dbReference>
<dbReference type="AlphaFoldDB" id="A0ABD3ICJ2"/>
<feature type="compositionally biased region" description="Acidic residues" evidence="1">
    <location>
        <begin position="1"/>
        <end position="11"/>
    </location>
</feature>
<dbReference type="EMBL" id="JBJQOH010000001">
    <property type="protein sequence ID" value="KAL3701372.1"/>
    <property type="molecule type" value="Genomic_DNA"/>
</dbReference>
<feature type="compositionally biased region" description="Basic and acidic residues" evidence="1">
    <location>
        <begin position="195"/>
        <end position="227"/>
    </location>
</feature>
<feature type="region of interest" description="Disordered" evidence="1">
    <location>
        <begin position="1"/>
        <end position="30"/>
    </location>
</feature>
<name>A0ABD3ICJ2_9MARC</name>
<organism evidence="2 3">
    <name type="scientific">Riccia sorocarpa</name>
    <dbReference type="NCBI Taxonomy" id="122646"/>
    <lineage>
        <taxon>Eukaryota</taxon>
        <taxon>Viridiplantae</taxon>
        <taxon>Streptophyta</taxon>
        <taxon>Embryophyta</taxon>
        <taxon>Marchantiophyta</taxon>
        <taxon>Marchantiopsida</taxon>
        <taxon>Marchantiidae</taxon>
        <taxon>Marchantiales</taxon>
        <taxon>Ricciaceae</taxon>
        <taxon>Riccia</taxon>
    </lineage>
</organism>
<evidence type="ECO:0000313" key="3">
    <source>
        <dbReference type="Proteomes" id="UP001633002"/>
    </source>
</evidence>